<keyword evidence="1" id="KW-0808">Transferase</keyword>
<proteinExistence type="predicted"/>
<name>A0A1H0FC35_9PSEU</name>
<dbReference type="SUPFAM" id="SSF56112">
    <property type="entry name" value="Protein kinase-like (PK-like)"/>
    <property type="match status" value="1"/>
</dbReference>
<dbReference type="GO" id="GO:0016301">
    <property type="term" value="F:kinase activity"/>
    <property type="evidence" value="ECO:0007669"/>
    <property type="project" value="UniProtKB-KW"/>
</dbReference>
<keyword evidence="1" id="KW-0418">Kinase</keyword>
<evidence type="ECO:0000313" key="2">
    <source>
        <dbReference type="Proteomes" id="UP000199651"/>
    </source>
</evidence>
<dbReference type="Gene3D" id="3.90.1200.10">
    <property type="match status" value="1"/>
</dbReference>
<dbReference type="AlphaFoldDB" id="A0A1H0FC35"/>
<sequence length="278" mass="29737">MLDLDAITARLEPRFGKATHRWVPGLPDRVAALVSEWDLRLGAEFKSGNSSVVLSCKSPAGDAILKLSPDAYAVGEETEMLRQFAASGRVPAVFEAARGAVLLEAVHPGALVEKLPVPPSPAEYAAFLTDLHSAGDPASAPRKLADWIDVLFNSATKRGADLTTSRKLRDELLAVPTDTVLLHGDLHLGNVLTDDTRGLVAIDPMACAGDPCFDAVDYVLEGLDRAEMVRRRDELAAAADIDVQRLDAWCRVTAPIGATHVSNPGHRAELAAFGRGEY</sequence>
<dbReference type="EMBL" id="FNJB01000001">
    <property type="protein sequence ID" value="SDN92116.1"/>
    <property type="molecule type" value="Genomic_DNA"/>
</dbReference>
<dbReference type="GO" id="GO:0019748">
    <property type="term" value="P:secondary metabolic process"/>
    <property type="evidence" value="ECO:0007669"/>
    <property type="project" value="InterPro"/>
</dbReference>
<evidence type="ECO:0000313" key="1">
    <source>
        <dbReference type="EMBL" id="SDN92116.1"/>
    </source>
</evidence>
<organism evidence="1 2">
    <name type="scientific">Actinokineospora alba</name>
    <dbReference type="NCBI Taxonomy" id="504798"/>
    <lineage>
        <taxon>Bacteria</taxon>
        <taxon>Bacillati</taxon>
        <taxon>Actinomycetota</taxon>
        <taxon>Actinomycetes</taxon>
        <taxon>Pseudonocardiales</taxon>
        <taxon>Pseudonocardiaceae</taxon>
        <taxon>Actinokineospora</taxon>
    </lineage>
</organism>
<dbReference type="InterPro" id="IPR006748">
    <property type="entry name" value="NH2Glyco/OHUrea_AB-resist_kin"/>
</dbReference>
<dbReference type="InterPro" id="IPR011009">
    <property type="entry name" value="Kinase-like_dom_sf"/>
</dbReference>
<dbReference type="OrthoDB" id="3638028at2"/>
<accession>A0A1H0FC35</accession>
<protein>
    <submittedName>
        <fullName evidence="1">Streptomycin 6-kinase</fullName>
    </submittedName>
</protein>
<reference evidence="2" key="1">
    <citation type="submission" date="2016-10" db="EMBL/GenBank/DDBJ databases">
        <authorList>
            <person name="Varghese N."/>
            <person name="Submissions S."/>
        </authorList>
    </citation>
    <scope>NUCLEOTIDE SEQUENCE [LARGE SCALE GENOMIC DNA]</scope>
    <source>
        <strain evidence="2">IBRC-M 10655</strain>
    </source>
</reference>
<dbReference type="STRING" id="504798.SAMN05421871_103560"/>
<keyword evidence="2" id="KW-1185">Reference proteome</keyword>
<dbReference type="Proteomes" id="UP000199651">
    <property type="component" value="Unassembled WGS sequence"/>
</dbReference>
<dbReference type="Pfam" id="PF04655">
    <property type="entry name" value="APH_6_hur"/>
    <property type="match status" value="1"/>
</dbReference>
<dbReference type="GO" id="GO:0016773">
    <property type="term" value="F:phosphotransferase activity, alcohol group as acceptor"/>
    <property type="evidence" value="ECO:0007669"/>
    <property type="project" value="InterPro"/>
</dbReference>
<gene>
    <name evidence="1" type="ORF">SAMN05192558_101310</name>
</gene>